<accession>A0A4D6XNL4</accession>
<evidence type="ECO:0000256" key="8">
    <source>
        <dbReference type="RuleBase" id="RU003837"/>
    </source>
</evidence>
<feature type="binding site" evidence="5">
    <location>
        <begin position="158"/>
        <end position="161"/>
    </location>
    <ligand>
        <name>spermidine</name>
        <dbReference type="ChEBI" id="CHEBI:57834"/>
    </ligand>
</feature>
<protein>
    <recommendedName>
        <fullName evidence="5">Polyamine aminopropyltransferase</fullName>
    </recommendedName>
    <alternativeName>
        <fullName evidence="5">Putrescine aminopropyltransferase</fullName>
        <shortName evidence="5">PAPT</shortName>
    </alternativeName>
    <alternativeName>
        <fullName evidence="5">Spermidine synthase</fullName>
        <shortName evidence="5">SPDS</shortName>
        <shortName evidence="5">SPDSY</shortName>
        <ecNumber evidence="5">2.5.1.16</ecNumber>
    </alternativeName>
</protein>
<dbReference type="InterPro" id="IPR035246">
    <property type="entry name" value="Spermidine_synt_N"/>
</dbReference>
<dbReference type="InterPro" id="IPR001045">
    <property type="entry name" value="Spermi_synthase"/>
</dbReference>
<sequence length="286" mass="33465">MIDKKIWHEKLHRHIGQYFLIDKMLYKEKNKYHDIKIFYNTVMGKIMTIDDIVQTTEKDEFIYHEMLTHVPIFSHGFIKDVLIIGGGDGGVLREICKHKNVNNITMVEIDMSIINLCKKYFPSHSNGAYDDSRLQLIIDDGLNFIKNTNKKFDLIISDCTDPVGSGKSLFFSDFYLNCQKNLKKNGIFVAQNGTSFFQKNEIISTYKNLTKYFHDTTFYQATIPTYYGGTMMFAWGSDNIELRLIDLKKLKSRIKKTKLIFNYYNPQIHISSFYLPQYIINTLDKS</sequence>
<evidence type="ECO:0000256" key="5">
    <source>
        <dbReference type="HAMAP-Rule" id="MF_00198"/>
    </source>
</evidence>
<keyword evidence="2 5" id="KW-0808">Transferase</keyword>
<feature type="binding site" evidence="5">
    <location>
        <position position="108"/>
    </location>
    <ligand>
        <name>S-methyl-5'-thioadenosine</name>
        <dbReference type="ChEBI" id="CHEBI:17509"/>
    </ligand>
</feature>
<evidence type="ECO:0000256" key="4">
    <source>
        <dbReference type="ARBA" id="ARBA00023115"/>
    </source>
</evidence>
<reference evidence="10 11" key="1">
    <citation type="submission" date="2018-12" db="EMBL/GenBank/DDBJ databases">
        <authorList>
            <person name="Chong R.A."/>
        </authorList>
    </citation>
    <scope>NUCLEOTIDE SEQUENCE [LARGE SCALE GENOMIC DNA]</scope>
    <source>
        <strain evidence="10 11">Ane</strain>
    </source>
</reference>
<dbReference type="Proteomes" id="UP000298791">
    <property type="component" value="Chromosome"/>
</dbReference>
<dbReference type="InterPro" id="IPR030373">
    <property type="entry name" value="PABS_CS"/>
</dbReference>
<dbReference type="AlphaFoldDB" id="A0A4D6XNL4"/>
<evidence type="ECO:0000259" key="9">
    <source>
        <dbReference type="PROSITE" id="PS51006"/>
    </source>
</evidence>
<dbReference type="CDD" id="cd02440">
    <property type="entry name" value="AdoMet_MTases"/>
    <property type="match status" value="1"/>
</dbReference>
<keyword evidence="3 5" id="KW-0745">Spermidine biosynthesis</keyword>
<dbReference type="GO" id="GO:0004766">
    <property type="term" value="F:spermidine synthase activity"/>
    <property type="evidence" value="ECO:0007669"/>
    <property type="project" value="UniProtKB-UniRule"/>
</dbReference>
<comment type="caution">
    <text evidence="5">Lacks conserved residue(s) required for the propagation of feature annotation.</text>
</comment>
<feature type="domain" description="PABS" evidence="9">
    <location>
        <begin position="5"/>
        <end position="238"/>
    </location>
</feature>
<evidence type="ECO:0000256" key="7">
    <source>
        <dbReference type="RuleBase" id="RU003836"/>
    </source>
</evidence>
<comment type="subunit">
    <text evidence="5">Homodimer or homotetramer.</text>
</comment>
<dbReference type="PANTHER" id="PTHR11558:SF11">
    <property type="entry name" value="SPERMIDINE SYNTHASE"/>
    <property type="match status" value="1"/>
</dbReference>
<dbReference type="UniPathway" id="UPA00248">
    <property type="reaction ID" value="UER00314"/>
</dbReference>
<dbReference type="PANTHER" id="PTHR11558">
    <property type="entry name" value="SPERMIDINE/SPERMINE SYNTHASE"/>
    <property type="match status" value="1"/>
</dbReference>
<evidence type="ECO:0000313" key="10">
    <source>
        <dbReference type="EMBL" id="QCI18762.1"/>
    </source>
</evidence>
<dbReference type="PROSITE" id="PS01330">
    <property type="entry name" value="PABS_1"/>
    <property type="match status" value="1"/>
</dbReference>
<dbReference type="RefSeq" id="WP_158366466.1">
    <property type="nucleotide sequence ID" value="NZ_CP034885.1"/>
</dbReference>
<evidence type="ECO:0000256" key="2">
    <source>
        <dbReference type="ARBA" id="ARBA00022679"/>
    </source>
</evidence>
<organism evidence="10 11">
    <name type="scientific">Buchnera aphidicola</name>
    <name type="common">Aphis nerii</name>
    <dbReference type="NCBI Taxonomy" id="1241835"/>
    <lineage>
        <taxon>Bacteria</taxon>
        <taxon>Pseudomonadati</taxon>
        <taxon>Pseudomonadota</taxon>
        <taxon>Gammaproteobacteria</taxon>
        <taxon>Enterobacterales</taxon>
        <taxon>Erwiniaceae</taxon>
        <taxon>Buchnera</taxon>
    </lineage>
</organism>
<dbReference type="EC" id="2.5.1.16" evidence="5"/>
<dbReference type="GO" id="GO:0008295">
    <property type="term" value="P:spermidine biosynthetic process"/>
    <property type="evidence" value="ECO:0007669"/>
    <property type="project" value="UniProtKB-UniRule"/>
</dbReference>
<dbReference type="OrthoDB" id="9793120at2"/>
<feature type="active site" description="Proton acceptor" evidence="5 6">
    <location>
        <position position="158"/>
    </location>
</feature>
<dbReference type="InterPro" id="IPR030374">
    <property type="entry name" value="PABS"/>
</dbReference>
<dbReference type="Pfam" id="PF17284">
    <property type="entry name" value="Spermine_synt_N"/>
    <property type="match status" value="1"/>
</dbReference>
<feature type="binding site" evidence="5">
    <location>
        <begin position="140"/>
        <end position="141"/>
    </location>
    <ligand>
        <name>S-methyl-5'-thioadenosine</name>
        <dbReference type="ChEBI" id="CHEBI:17509"/>
    </ligand>
</feature>
<dbReference type="Gene3D" id="2.30.140.10">
    <property type="entry name" value="Spermidine synthase, tetramerisation domain"/>
    <property type="match status" value="1"/>
</dbReference>
<feature type="binding site" evidence="5">
    <location>
        <position position="88"/>
    </location>
    <ligand>
        <name>spermidine</name>
        <dbReference type="ChEBI" id="CHEBI:57834"/>
    </ligand>
</feature>
<evidence type="ECO:0000313" key="11">
    <source>
        <dbReference type="Proteomes" id="UP000298791"/>
    </source>
</evidence>
<name>A0A4D6XNL4_9GAMM</name>
<reference evidence="10 11" key="2">
    <citation type="submission" date="2019-05" db="EMBL/GenBank/DDBJ databases">
        <title>Genome evolution of the obligate endosymbiont Buchnera aphidicola.</title>
        <authorList>
            <person name="Moran N.A."/>
        </authorList>
    </citation>
    <scope>NUCLEOTIDE SEQUENCE [LARGE SCALE GENOMIC DNA]</scope>
    <source>
        <strain evidence="10 11">Ane</strain>
    </source>
</reference>
<evidence type="ECO:0000256" key="3">
    <source>
        <dbReference type="ARBA" id="ARBA00023066"/>
    </source>
</evidence>
<dbReference type="Pfam" id="PF01564">
    <property type="entry name" value="Spermine_synth"/>
    <property type="match status" value="1"/>
</dbReference>
<evidence type="ECO:0000256" key="1">
    <source>
        <dbReference type="ARBA" id="ARBA00007867"/>
    </source>
</evidence>
<dbReference type="Gene3D" id="3.40.50.150">
    <property type="entry name" value="Vaccinia Virus protein VP39"/>
    <property type="match status" value="1"/>
</dbReference>
<dbReference type="EMBL" id="CP034885">
    <property type="protein sequence ID" value="QCI18762.1"/>
    <property type="molecule type" value="Genomic_DNA"/>
</dbReference>
<dbReference type="GO" id="GO:0005829">
    <property type="term" value="C:cytosol"/>
    <property type="evidence" value="ECO:0007669"/>
    <property type="project" value="TreeGrafter"/>
</dbReference>
<dbReference type="PROSITE" id="PS51006">
    <property type="entry name" value="PABS_2"/>
    <property type="match status" value="1"/>
</dbReference>
<dbReference type="NCBIfam" id="NF002010">
    <property type="entry name" value="PRK00811.1"/>
    <property type="match status" value="1"/>
</dbReference>
<dbReference type="HAMAP" id="MF_00198">
    <property type="entry name" value="Spermidine_synth"/>
    <property type="match status" value="1"/>
</dbReference>
<gene>
    <name evidence="5" type="primary">speE</name>
    <name evidence="10" type="ORF">D9V64_01065</name>
</gene>
<comment type="catalytic activity">
    <reaction evidence="5 8">
        <text>S-adenosyl 3-(methylsulfanyl)propylamine + putrescine = S-methyl-5'-thioadenosine + spermidine + H(+)</text>
        <dbReference type="Rhea" id="RHEA:12721"/>
        <dbReference type="ChEBI" id="CHEBI:15378"/>
        <dbReference type="ChEBI" id="CHEBI:17509"/>
        <dbReference type="ChEBI" id="CHEBI:57443"/>
        <dbReference type="ChEBI" id="CHEBI:57834"/>
        <dbReference type="ChEBI" id="CHEBI:326268"/>
        <dbReference type="EC" id="2.5.1.16"/>
    </reaction>
</comment>
<dbReference type="NCBIfam" id="TIGR00417">
    <property type="entry name" value="speE"/>
    <property type="match status" value="1"/>
</dbReference>
<dbReference type="SUPFAM" id="SSF53335">
    <property type="entry name" value="S-adenosyl-L-methionine-dependent methyltransferases"/>
    <property type="match status" value="1"/>
</dbReference>
<proteinExistence type="inferred from homology"/>
<comment type="function">
    <text evidence="5">Catalyzes the irreversible transfer of a propylamine group from the amino donor S-adenosylmethioninamine (decarboxy-AdoMet) to putrescine (1,4-diaminobutane) to yield spermidine.</text>
</comment>
<dbReference type="InterPro" id="IPR029063">
    <property type="entry name" value="SAM-dependent_MTases_sf"/>
</dbReference>
<evidence type="ECO:0000256" key="6">
    <source>
        <dbReference type="PROSITE-ProRule" id="PRU00354"/>
    </source>
</evidence>
<comment type="similarity">
    <text evidence="1 5 7">Belongs to the spermidine/spermine synthase family.</text>
</comment>
<feature type="binding site" evidence="5">
    <location>
        <position position="64"/>
    </location>
    <ligand>
        <name>spermidine</name>
        <dbReference type="ChEBI" id="CHEBI:57834"/>
    </ligand>
</feature>
<comment type="pathway">
    <text evidence="5">Amine and polyamine biosynthesis; spermidine biosynthesis; spermidine from putrescine: step 1/1.</text>
</comment>
<dbReference type="InterPro" id="IPR037163">
    <property type="entry name" value="Spermidine_synt_N_sf"/>
</dbReference>
<keyword evidence="4 5" id="KW-0620">Polyamine biosynthesis</keyword>